<dbReference type="SMART" id="SM00954">
    <property type="entry name" value="RelA_SpoT"/>
    <property type="match status" value="1"/>
</dbReference>
<dbReference type="PANTHER" id="PTHR41773:SF1">
    <property type="entry name" value="RELA_SPOT DOMAIN-CONTAINING PROTEIN"/>
    <property type="match status" value="1"/>
</dbReference>
<dbReference type="InterPro" id="IPR043519">
    <property type="entry name" value="NT_sf"/>
</dbReference>
<dbReference type="Gene3D" id="3.30.460.10">
    <property type="entry name" value="Beta Polymerase, domain 2"/>
    <property type="match status" value="1"/>
</dbReference>
<protein>
    <recommendedName>
        <fullName evidence="1">RelA/SpoT domain-containing protein</fullName>
    </recommendedName>
</protein>
<reference evidence="2" key="1">
    <citation type="journal article" date="2020" name="Stud. Mycol.">
        <title>101 Dothideomycetes genomes: a test case for predicting lifestyles and emergence of pathogens.</title>
        <authorList>
            <person name="Haridas S."/>
            <person name="Albert R."/>
            <person name="Binder M."/>
            <person name="Bloem J."/>
            <person name="Labutti K."/>
            <person name="Salamov A."/>
            <person name="Andreopoulos B."/>
            <person name="Baker S."/>
            <person name="Barry K."/>
            <person name="Bills G."/>
            <person name="Bluhm B."/>
            <person name="Cannon C."/>
            <person name="Castanera R."/>
            <person name="Culley D."/>
            <person name="Daum C."/>
            <person name="Ezra D."/>
            <person name="Gonzalez J."/>
            <person name="Henrissat B."/>
            <person name="Kuo A."/>
            <person name="Liang C."/>
            <person name="Lipzen A."/>
            <person name="Lutzoni F."/>
            <person name="Magnuson J."/>
            <person name="Mondo S."/>
            <person name="Nolan M."/>
            <person name="Ohm R."/>
            <person name="Pangilinan J."/>
            <person name="Park H.-J."/>
            <person name="Ramirez L."/>
            <person name="Alfaro M."/>
            <person name="Sun H."/>
            <person name="Tritt A."/>
            <person name="Yoshinaga Y."/>
            <person name="Zwiers L.-H."/>
            <person name="Turgeon B."/>
            <person name="Goodwin S."/>
            <person name="Spatafora J."/>
            <person name="Crous P."/>
            <person name="Grigoriev I."/>
        </authorList>
    </citation>
    <scope>NUCLEOTIDE SEQUENCE</scope>
    <source>
        <strain evidence="2">CBS 121167</strain>
    </source>
</reference>
<evidence type="ECO:0000259" key="1">
    <source>
        <dbReference type="SMART" id="SM00954"/>
    </source>
</evidence>
<evidence type="ECO:0000313" key="3">
    <source>
        <dbReference type="Proteomes" id="UP000799438"/>
    </source>
</evidence>
<dbReference type="Proteomes" id="UP000799438">
    <property type="component" value="Unassembled WGS sequence"/>
</dbReference>
<gene>
    <name evidence="2" type="ORF">K452DRAFT_334670</name>
</gene>
<dbReference type="InterPro" id="IPR007685">
    <property type="entry name" value="RelA_SpoT"/>
</dbReference>
<proteinExistence type="predicted"/>
<dbReference type="Pfam" id="PF04607">
    <property type="entry name" value="RelA_SpoT"/>
    <property type="match status" value="1"/>
</dbReference>
<dbReference type="GeneID" id="54302702"/>
<dbReference type="SUPFAM" id="SSF81301">
    <property type="entry name" value="Nucleotidyltransferase"/>
    <property type="match status" value="1"/>
</dbReference>
<dbReference type="RefSeq" id="XP_033396855.1">
    <property type="nucleotide sequence ID" value="XM_033545203.1"/>
</dbReference>
<dbReference type="GO" id="GO:0015969">
    <property type="term" value="P:guanosine tetraphosphate metabolic process"/>
    <property type="evidence" value="ECO:0007669"/>
    <property type="project" value="InterPro"/>
</dbReference>
<dbReference type="AlphaFoldDB" id="A0A6A6BA67"/>
<sequence length="477" mass="55258">MNGSNFENEPIPEIIAEFCKSYKATGDDGKNQSYYSSLADYVRGQCEDFFRVRFDANVTSRAKSPKTLQEKLVKRHPRKKYTTPDSIRDDIPDLAGVRIALFYPNHKSRVNSFIVETFHVDEKIEHPIDKSKVTLEEESHLQDEYNRRFKGYQATHYRIRFKKPPTQFRKKDRIEIQVMSVLQSAWSEVEHNILYKKLGGSPSFPERQMLDGLNGLVSVGELYVEQLSSMHDDRIMSEKGIGEQFPNQYELGTFLICKIRHSRGQEDFDTSSVEVLLKFLKLESVGINSKDMLSSKLSQHKIETNLDTELKTPFSTKPNISIIIMERLLNTKTLTEKAQKFATSSVAERCKVLASTIISLDELFPPVSFWACDELMGWQSSPLSDEDSSRMKALEWLMNGQLPRNMLIGDKVTMTEIDLQRIECLWNWLDMHSSKFVRFVFSLSKLGVVRDFPQDILLLERTYRVMQEYLQDFTLFG</sequence>
<feature type="domain" description="RelA/SpoT" evidence="1">
    <location>
        <begin position="60"/>
        <end position="201"/>
    </location>
</feature>
<dbReference type="EMBL" id="ML995488">
    <property type="protein sequence ID" value="KAF2141142.1"/>
    <property type="molecule type" value="Genomic_DNA"/>
</dbReference>
<evidence type="ECO:0000313" key="2">
    <source>
        <dbReference type="EMBL" id="KAF2141142.1"/>
    </source>
</evidence>
<dbReference type="OrthoDB" id="4719016at2759"/>
<name>A0A6A6BA67_9PEZI</name>
<dbReference type="PANTHER" id="PTHR41773">
    <property type="entry name" value="GTP PYROPHOSPHATASE-RELATED"/>
    <property type="match status" value="1"/>
</dbReference>
<keyword evidence="3" id="KW-1185">Reference proteome</keyword>
<organism evidence="2 3">
    <name type="scientific">Aplosporella prunicola CBS 121167</name>
    <dbReference type="NCBI Taxonomy" id="1176127"/>
    <lineage>
        <taxon>Eukaryota</taxon>
        <taxon>Fungi</taxon>
        <taxon>Dikarya</taxon>
        <taxon>Ascomycota</taxon>
        <taxon>Pezizomycotina</taxon>
        <taxon>Dothideomycetes</taxon>
        <taxon>Dothideomycetes incertae sedis</taxon>
        <taxon>Botryosphaeriales</taxon>
        <taxon>Aplosporellaceae</taxon>
        <taxon>Aplosporella</taxon>
    </lineage>
</organism>
<accession>A0A6A6BA67</accession>
<dbReference type="CDD" id="cd05399">
    <property type="entry name" value="NT_Rel-Spo_like"/>
    <property type="match status" value="1"/>
</dbReference>